<sequence length="71" mass="8212">MRIVYSAMQNALVDHDDRRDDLVPGEWRRGRNLEDTRNVNTRDHNTAIKKGKIVRNNTLKHWVNSPAGCVS</sequence>
<protein>
    <submittedName>
        <fullName evidence="1">Uncharacterized protein</fullName>
    </submittedName>
</protein>
<evidence type="ECO:0000313" key="2">
    <source>
        <dbReference type="Proteomes" id="UP000828390"/>
    </source>
</evidence>
<dbReference type="AlphaFoldDB" id="A0A9D4KIC7"/>
<organism evidence="1 2">
    <name type="scientific">Dreissena polymorpha</name>
    <name type="common">Zebra mussel</name>
    <name type="synonym">Mytilus polymorpha</name>
    <dbReference type="NCBI Taxonomy" id="45954"/>
    <lineage>
        <taxon>Eukaryota</taxon>
        <taxon>Metazoa</taxon>
        <taxon>Spiralia</taxon>
        <taxon>Lophotrochozoa</taxon>
        <taxon>Mollusca</taxon>
        <taxon>Bivalvia</taxon>
        <taxon>Autobranchia</taxon>
        <taxon>Heteroconchia</taxon>
        <taxon>Euheterodonta</taxon>
        <taxon>Imparidentia</taxon>
        <taxon>Neoheterodontei</taxon>
        <taxon>Myida</taxon>
        <taxon>Dreissenoidea</taxon>
        <taxon>Dreissenidae</taxon>
        <taxon>Dreissena</taxon>
    </lineage>
</organism>
<accession>A0A9D4KIC7</accession>
<reference evidence="1" key="2">
    <citation type="submission" date="2020-11" db="EMBL/GenBank/DDBJ databases">
        <authorList>
            <person name="McCartney M.A."/>
            <person name="Auch B."/>
            <person name="Kono T."/>
            <person name="Mallez S."/>
            <person name="Becker A."/>
            <person name="Gohl D.M."/>
            <person name="Silverstein K.A.T."/>
            <person name="Koren S."/>
            <person name="Bechman K.B."/>
            <person name="Herman A."/>
            <person name="Abrahante J.E."/>
            <person name="Garbe J."/>
        </authorList>
    </citation>
    <scope>NUCLEOTIDE SEQUENCE</scope>
    <source>
        <strain evidence="1">Duluth1</strain>
        <tissue evidence="1">Whole animal</tissue>
    </source>
</reference>
<keyword evidence="2" id="KW-1185">Reference proteome</keyword>
<comment type="caution">
    <text evidence="1">The sequence shown here is derived from an EMBL/GenBank/DDBJ whole genome shotgun (WGS) entry which is preliminary data.</text>
</comment>
<dbReference type="Proteomes" id="UP000828390">
    <property type="component" value="Unassembled WGS sequence"/>
</dbReference>
<name>A0A9D4KIC7_DREPO</name>
<proteinExistence type="predicted"/>
<gene>
    <name evidence="1" type="ORF">DPMN_113662</name>
</gene>
<evidence type="ECO:0000313" key="1">
    <source>
        <dbReference type="EMBL" id="KAH3840216.1"/>
    </source>
</evidence>
<dbReference type="EMBL" id="JAIWYP010000004">
    <property type="protein sequence ID" value="KAH3840216.1"/>
    <property type="molecule type" value="Genomic_DNA"/>
</dbReference>
<reference evidence="1" key="1">
    <citation type="journal article" date="2019" name="bioRxiv">
        <title>The Genome of the Zebra Mussel, Dreissena polymorpha: A Resource for Invasive Species Research.</title>
        <authorList>
            <person name="McCartney M.A."/>
            <person name="Auch B."/>
            <person name="Kono T."/>
            <person name="Mallez S."/>
            <person name="Zhang Y."/>
            <person name="Obille A."/>
            <person name="Becker A."/>
            <person name="Abrahante J.E."/>
            <person name="Garbe J."/>
            <person name="Badalamenti J.P."/>
            <person name="Herman A."/>
            <person name="Mangelson H."/>
            <person name="Liachko I."/>
            <person name="Sullivan S."/>
            <person name="Sone E.D."/>
            <person name="Koren S."/>
            <person name="Silverstein K.A.T."/>
            <person name="Beckman K.B."/>
            <person name="Gohl D.M."/>
        </authorList>
    </citation>
    <scope>NUCLEOTIDE SEQUENCE</scope>
    <source>
        <strain evidence="1">Duluth1</strain>
        <tissue evidence="1">Whole animal</tissue>
    </source>
</reference>